<dbReference type="InterPro" id="IPR002293">
    <property type="entry name" value="AA/rel_permease1"/>
</dbReference>
<protein>
    <submittedName>
        <fullName evidence="7">Amino acid permease</fullName>
    </submittedName>
</protein>
<feature type="transmembrane region" description="Helical" evidence="6">
    <location>
        <begin position="376"/>
        <end position="397"/>
    </location>
</feature>
<dbReference type="InterPro" id="IPR050367">
    <property type="entry name" value="APC_superfamily"/>
</dbReference>
<evidence type="ECO:0000313" key="8">
    <source>
        <dbReference type="Proteomes" id="UP001221411"/>
    </source>
</evidence>
<keyword evidence="5 6" id="KW-0472">Membrane</keyword>
<dbReference type="PANTHER" id="PTHR42770:SF11">
    <property type="entry name" value="INNER MEMBRANE TRANSPORT PROTEIN YBAT"/>
    <property type="match status" value="1"/>
</dbReference>
<feature type="transmembrane region" description="Helical" evidence="6">
    <location>
        <begin position="181"/>
        <end position="199"/>
    </location>
</feature>
<keyword evidence="2" id="KW-1003">Cell membrane</keyword>
<comment type="subcellular location">
    <subcellularLocation>
        <location evidence="1">Cell membrane</location>
        <topology evidence="1">Multi-pass membrane protein</topology>
    </subcellularLocation>
</comment>
<keyword evidence="3 6" id="KW-0812">Transmembrane</keyword>
<feature type="transmembrane region" description="Helical" evidence="6">
    <location>
        <begin position="345"/>
        <end position="364"/>
    </location>
</feature>
<accession>A0ABT5ET72</accession>
<feature type="transmembrane region" description="Helical" evidence="6">
    <location>
        <begin position="317"/>
        <end position="339"/>
    </location>
</feature>
<evidence type="ECO:0000256" key="3">
    <source>
        <dbReference type="ARBA" id="ARBA00022692"/>
    </source>
</evidence>
<evidence type="ECO:0000256" key="4">
    <source>
        <dbReference type="ARBA" id="ARBA00022989"/>
    </source>
</evidence>
<keyword evidence="4 6" id="KW-1133">Transmembrane helix</keyword>
<feature type="transmembrane region" description="Helical" evidence="6">
    <location>
        <begin position="220"/>
        <end position="244"/>
    </location>
</feature>
<feature type="transmembrane region" description="Helical" evidence="6">
    <location>
        <begin position="116"/>
        <end position="139"/>
    </location>
</feature>
<gene>
    <name evidence="7" type="ORF">POL67_27070</name>
</gene>
<evidence type="ECO:0000256" key="6">
    <source>
        <dbReference type="SAM" id="Phobius"/>
    </source>
</evidence>
<comment type="caution">
    <text evidence="7">The sequence shown here is derived from an EMBL/GenBank/DDBJ whole genome shotgun (WGS) entry which is preliminary data.</text>
</comment>
<evidence type="ECO:0000256" key="5">
    <source>
        <dbReference type="ARBA" id="ARBA00023136"/>
    </source>
</evidence>
<dbReference type="RefSeq" id="WP_271922126.1">
    <property type="nucleotide sequence ID" value="NZ_JAQNDO010000001.1"/>
</dbReference>
<evidence type="ECO:0000256" key="2">
    <source>
        <dbReference type="ARBA" id="ARBA00022475"/>
    </source>
</evidence>
<dbReference type="Gene3D" id="1.20.1740.10">
    <property type="entry name" value="Amino acid/polyamine transporter I"/>
    <property type="match status" value="1"/>
</dbReference>
<feature type="transmembrane region" description="Helical" evidence="6">
    <location>
        <begin position="45"/>
        <end position="65"/>
    </location>
</feature>
<proteinExistence type="predicted"/>
<dbReference type="PIRSF" id="PIRSF006060">
    <property type="entry name" value="AA_transporter"/>
    <property type="match status" value="1"/>
</dbReference>
<dbReference type="Pfam" id="PF13520">
    <property type="entry name" value="AA_permease_2"/>
    <property type="match status" value="1"/>
</dbReference>
<sequence length="428" mass="44902">MPSQPSLRRALGLAEVTFAGVGIILGAGIYALLGDAAGLAGNAVWMAFVISALMAAFTGFSYAELSSMFPSAGAEHEYVSHAMGRRIAFVIGWLSIISAILAATTVSLGFAGYLSVLTGVAVTPAALGLIVLLGLLLFCGIKETSWFNIVATFIETGGVVLLLVLGLPHLGEVDYLEAPKGLAGVFQASSLVFFAYVGFEGLVKLAEETRRPEKTIPRGLMLSLGITIVLYVLVSISAVSVVGWRELSASQAPFADVARHALGRDVFIVVSVIALFATTNTALMFLLAASRIIYGMAAAGALPAVLSGVHRWRQTPWVAIALVTAASALFLSVGDIAFIANATNFTVFLIFIAVNATVIILRFKDPARRRPFRIRLSVGRIPLLPIAGILFCVFLSAQIPPGVLLLGLVLTAIGALSSLGMNVRRAGT</sequence>
<evidence type="ECO:0000313" key="7">
    <source>
        <dbReference type="EMBL" id="MDC0745024.1"/>
    </source>
</evidence>
<keyword evidence="8" id="KW-1185">Reference proteome</keyword>
<dbReference type="PANTHER" id="PTHR42770">
    <property type="entry name" value="AMINO ACID TRANSPORTER-RELATED"/>
    <property type="match status" value="1"/>
</dbReference>
<feature type="transmembrane region" description="Helical" evidence="6">
    <location>
        <begin position="146"/>
        <end position="169"/>
    </location>
</feature>
<feature type="transmembrane region" description="Helical" evidence="6">
    <location>
        <begin position="86"/>
        <end position="110"/>
    </location>
</feature>
<dbReference type="Proteomes" id="UP001221411">
    <property type="component" value="Unassembled WGS sequence"/>
</dbReference>
<evidence type="ECO:0000256" key="1">
    <source>
        <dbReference type="ARBA" id="ARBA00004651"/>
    </source>
</evidence>
<name>A0ABT5ET72_9BACT</name>
<dbReference type="EMBL" id="JAQNDO010000001">
    <property type="protein sequence ID" value="MDC0745024.1"/>
    <property type="molecule type" value="Genomic_DNA"/>
</dbReference>
<feature type="transmembrane region" description="Helical" evidence="6">
    <location>
        <begin position="403"/>
        <end position="423"/>
    </location>
</feature>
<feature type="transmembrane region" description="Helical" evidence="6">
    <location>
        <begin position="266"/>
        <end position="288"/>
    </location>
</feature>
<feature type="transmembrane region" description="Helical" evidence="6">
    <location>
        <begin position="12"/>
        <end position="33"/>
    </location>
</feature>
<reference evidence="7 8" key="1">
    <citation type="submission" date="2022-11" db="EMBL/GenBank/DDBJ databases">
        <title>Minimal conservation of predation-associated metabolite biosynthetic gene clusters underscores biosynthetic potential of Myxococcota including descriptions for ten novel species: Archangium lansinium sp. nov., Myxococcus landrumus sp. nov., Nannocystis bai.</title>
        <authorList>
            <person name="Ahearne A."/>
            <person name="Stevens C."/>
            <person name="Dowd S."/>
        </authorList>
    </citation>
    <scope>NUCLEOTIDE SEQUENCE [LARGE SCALE GENOMIC DNA]</scope>
    <source>
        <strain evidence="7 8">RJM3</strain>
    </source>
</reference>
<organism evidence="7 8">
    <name type="scientific">Polyangium mundeleinium</name>
    <dbReference type="NCBI Taxonomy" id="2995306"/>
    <lineage>
        <taxon>Bacteria</taxon>
        <taxon>Pseudomonadati</taxon>
        <taxon>Myxococcota</taxon>
        <taxon>Polyangia</taxon>
        <taxon>Polyangiales</taxon>
        <taxon>Polyangiaceae</taxon>
        <taxon>Polyangium</taxon>
    </lineage>
</organism>